<dbReference type="EMBL" id="DWYS01000135">
    <property type="protein sequence ID" value="HJB08427.1"/>
    <property type="molecule type" value="Genomic_DNA"/>
</dbReference>
<comment type="caution">
    <text evidence="1">The sequence shown here is derived from an EMBL/GenBank/DDBJ whole genome shotgun (WGS) entry which is preliminary data.</text>
</comment>
<accession>A0A9D2L9C7</accession>
<dbReference type="Proteomes" id="UP000886804">
    <property type="component" value="Unassembled WGS sequence"/>
</dbReference>
<reference evidence="1" key="1">
    <citation type="journal article" date="2021" name="PeerJ">
        <title>Extensive microbial diversity within the chicken gut microbiome revealed by metagenomics and culture.</title>
        <authorList>
            <person name="Gilroy R."/>
            <person name="Ravi A."/>
            <person name="Getino M."/>
            <person name="Pursley I."/>
            <person name="Horton D.L."/>
            <person name="Alikhan N.F."/>
            <person name="Baker D."/>
            <person name="Gharbi K."/>
            <person name="Hall N."/>
            <person name="Watson M."/>
            <person name="Adriaenssens E.M."/>
            <person name="Foster-Nyarko E."/>
            <person name="Jarju S."/>
            <person name="Secka A."/>
            <person name="Antonio M."/>
            <person name="Oren A."/>
            <person name="Chaudhuri R.R."/>
            <person name="La Ragione R."/>
            <person name="Hildebrand F."/>
            <person name="Pallen M.J."/>
        </authorList>
    </citation>
    <scope>NUCLEOTIDE SEQUENCE</scope>
    <source>
        <strain evidence="1">CHK188-4685</strain>
    </source>
</reference>
<evidence type="ECO:0000313" key="1">
    <source>
        <dbReference type="EMBL" id="HJB08427.1"/>
    </source>
</evidence>
<reference evidence="1" key="2">
    <citation type="submission" date="2021-04" db="EMBL/GenBank/DDBJ databases">
        <authorList>
            <person name="Gilroy R."/>
        </authorList>
    </citation>
    <scope>NUCLEOTIDE SEQUENCE</scope>
    <source>
        <strain evidence="1">CHK188-4685</strain>
    </source>
</reference>
<evidence type="ECO:0000313" key="2">
    <source>
        <dbReference type="Proteomes" id="UP000886804"/>
    </source>
</evidence>
<name>A0A9D2L9C7_9FIRM</name>
<organism evidence="1 2">
    <name type="scientific">Candidatus Enterocloster faecavium</name>
    <dbReference type="NCBI Taxonomy" id="2838560"/>
    <lineage>
        <taxon>Bacteria</taxon>
        <taxon>Bacillati</taxon>
        <taxon>Bacillota</taxon>
        <taxon>Clostridia</taxon>
        <taxon>Lachnospirales</taxon>
        <taxon>Lachnospiraceae</taxon>
        <taxon>Enterocloster</taxon>
    </lineage>
</organism>
<evidence type="ECO:0008006" key="3">
    <source>
        <dbReference type="Google" id="ProtNLM"/>
    </source>
</evidence>
<proteinExistence type="predicted"/>
<protein>
    <recommendedName>
        <fullName evidence="3">Iron hydrogenase large subunit C-terminal domain-containing protein</fullName>
    </recommendedName>
</protein>
<gene>
    <name evidence="1" type="ORF">H9716_11300</name>
</gene>
<sequence length="204" mass="23083">MTCIFLNPVVEQMYERETLHRFLRERGFLPVSCRENWGAVVREKYRKAAEETSGAVADVRCPQAARCVRKLGCREGLHLPDIEPILFHCAREISARPEFIGRWKLITTPCRILAEEGNALGLPETEFLTWNDFLYRAGETFPGRKLEKSPIPPGFFKGLENGESLTGTETIESYLEEGMWKGKKIVEMLCCSGGCHNGDGVIEK</sequence>
<dbReference type="AlphaFoldDB" id="A0A9D2L9C7"/>